<evidence type="ECO:0000313" key="1">
    <source>
        <dbReference type="EMBL" id="MCC8633425.1"/>
    </source>
</evidence>
<evidence type="ECO:0000313" key="2">
    <source>
        <dbReference type="Proteomes" id="UP001430605"/>
    </source>
</evidence>
<reference evidence="1" key="1">
    <citation type="submission" date="2021-11" db="EMBL/GenBank/DDBJ databases">
        <title>Genome resources and taxonomic validation of 89 Xanthomonas strains.</title>
        <authorList>
            <person name="Tambong J.T."/>
        </authorList>
    </citation>
    <scope>NUCLEOTIDE SEQUENCE</scope>
    <source>
        <strain evidence="1">Xv 72</strain>
    </source>
</reference>
<comment type="caution">
    <text evidence="1">The sequence shown here is derived from an EMBL/GenBank/DDBJ whole genome shotgun (WGS) entry which is preliminary data.</text>
</comment>
<dbReference type="Proteomes" id="UP001430605">
    <property type="component" value="Unassembled WGS sequence"/>
</dbReference>
<sequence>MTDTDAINPAPSDRAGPAPMVLVSLRLPANYRQQLMIKAAQETTRRGKRVSVNTLILEAIEVTHALKGKS</sequence>
<name>A0ABS8LGE0_XANEU</name>
<organism evidence="1 2">
    <name type="scientific">Xanthomonas euvesicatoria pv. euvesicatoria</name>
    <dbReference type="NCBI Taxonomy" id="2753541"/>
    <lineage>
        <taxon>Bacteria</taxon>
        <taxon>Pseudomonadati</taxon>
        <taxon>Pseudomonadota</taxon>
        <taxon>Gammaproteobacteria</taxon>
        <taxon>Lysobacterales</taxon>
        <taxon>Lysobacteraceae</taxon>
        <taxon>Xanthomonas</taxon>
    </lineage>
</organism>
<keyword evidence="2" id="KW-1185">Reference proteome</keyword>
<evidence type="ECO:0008006" key="3">
    <source>
        <dbReference type="Google" id="ProtNLM"/>
    </source>
</evidence>
<dbReference type="EMBL" id="JAJIUS010000001">
    <property type="protein sequence ID" value="MCC8633425.1"/>
    <property type="molecule type" value="Genomic_DNA"/>
</dbReference>
<accession>A0ABS8LGE0</accession>
<protein>
    <recommendedName>
        <fullName evidence="3">Arc family DNA-binding protein</fullName>
    </recommendedName>
</protein>
<gene>
    <name evidence="1" type="ORF">LN463_00060</name>
</gene>
<dbReference type="RefSeq" id="WP_228995648.1">
    <property type="nucleotide sequence ID" value="NZ_JAJIUS010000001.1"/>
</dbReference>
<proteinExistence type="predicted"/>